<dbReference type="InterPro" id="IPR000653">
    <property type="entry name" value="DegT/StrS_aminotransferase"/>
</dbReference>
<dbReference type="CDD" id="cd00616">
    <property type="entry name" value="AHBA_syn"/>
    <property type="match status" value="1"/>
</dbReference>
<keyword evidence="2 3" id="KW-0663">Pyridoxal phosphate</keyword>
<dbReference type="GO" id="GO:0030170">
    <property type="term" value="F:pyridoxal phosphate binding"/>
    <property type="evidence" value="ECO:0007669"/>
    <property type="project" value="TreeGrafter"/>
</dbReference>
<feature type="active site" description="Proton acceptor" evidence="1">
    <location>
        <position position="154"/>
    </location>
</feature>
<dbReference type="PATRIC" id="fig|926550.5.peg.4334"/>
<dbReference type="HOGENOM" id="CLU_033332_7_2_0"/>
<dbReference type="SUPFAM" id="SSF53383">
    <property type="entry name" value="PLP-dependent transferases"/>
    <property type="match status" value="1"/>
</dbReference>
<reference evidence="4 5" key="1">
    <citation type="submission" date="2012-02" db="EMBL/GenBank/DDBJ databases">
        <title>Complete genome sequence of Caldilinea aerophila DSM 14535 (= NBRC 102666).</title>
        <authorList>
            <person name="Oguchi A."/>
            <person name="Hosoyama A."/>
            <person name="Sekine M."/>
            <person name="Fukai R."/>
            <person name="Kato Y."/>
            <person name="Nakamura S."/>
            <person name="Hanada S."/>
            <person name="Yamazaki S."/>
            <person name="Fujita N."/>
        </authorList>
    </citation>
    <scope>NUCLEOTIDE SEQUENCE [LARGE SCALE GENOMIC DNA]</scope>
    <source>
        <strain evidence="5">DSM 14535 / JCM 11387 / NBRC 104270 / STL-6-O1</strain>
    </source>
</reference>
<gene>
    <name evidence="4" type="ordered locus">CLDAP_40290</name>
</gene>
<feature type="modified residue" description="N6-(pyridoxal phosphate)lysine" evidence="2">
    <location>
        <position position="154"/>
    </location>
</feature>
<dbReference type="InterPro" id="IPR015424">
    <property type="entry name" value="PyrdxlP-dep_Trfase"/>
</dbReference>
<keyword evidence="5" id="KW-1185">Reference proteome</keyword>
<dbReference type="GO" id="GO:0000271">
    <property type="term" value="P:polysaccharide biosynthetic process"/>
    <property type="evidence" value="ECO:0007669"/>
    <property type="project" value="TreeGrafter"/>
</dbReference>
<evidence type="ECO:0000256" key="2">
    <source>
        <dbReference type="PIRSR" id="PIRSR000390-2"/>
    </source>
</evidence>
<dbReference type="AlphaFoldDB" id="I0I9Y1"/>
<proteinExistence type="inferred from homology"/>
<keyword evidence="4" id="KW-0032">Aminotransferase</keyword>
<dbReference type="PIRSF" id="PIRSF000390">
    <property type="entry name" value="PLP_StrS"/>
    <property type="match status" value="1"/>
</dbReference>
<dbReference type="Proteomes" id="UP000007880">
    <property type="component" value="Chromosome"/>
</dbReference>
<comment type="similarity">
    <text evidence="3">Belongs to the DegT/DnrJ/EryC1 family.</text>
</comment>
<dbReference type="GO" id="GO:0008483">
    <property type="term" value="F:transaminase activity"/>
    <property type="evidence" value="ECO:0007669"/>
    <property type="project" value="UniProtKB-KW"/>
</dbReference>
<accession>I0I9Y1</accession>
<evidence type="ECO:0000256" key="3">
    <source>
        <dbReference type="RuleBase" id="RU004508"/>
    </source>
</evidence>
<name>I0I9Y1_CALAS</name>
<evidence type="ECO:0000256" key="1">
    <source>
        <dbReference type="PIRSR" id="PIRSR000390-1"/>
    </source>
</evidence>
<evidence type="ECO:0000313" key="4">
    <source>
        <dbReference type="EMBL" id="BAM02069.1"/>
    </source>
</evidence>
<organism evidence="4 5">
    <name type="scientific">Caldilinea aerophila (strain DSM 14535 / JCM 11387 / NBRC 104270 / STL-6-O1)</name>
    <dbReference type="NCBI Taxonomy" id="926550"/>
    <lineage>
        <taxon>Bacteria</taxon>
        <taxon>Bacillati</taxon>
        <taxon>Chloroflexota</taxon>
        <taxon>Caldilineae</taxon>
        <taxon>Caldilineales</taxon>
        <taxon>Caldilineaceae</taxon>
        <taxon>Caldilinea</taxon>
    </lineage>
</organism>
<dbReference type="Pfam" id="PF01041">
    <property type="entry name" value="DegT_DnrJ_EryC1"/>
    <property type="match status" value="1"/>
</dbReference>
<dbReference type="KEGG" id="cap:CLDAP_40290"/>
<dbReference type="EMBL" id="AP012337">
    <property type="protein sequence ID" value="BAM02069.1"/>
    <property type="molecule type" value="Genomic_DNA"/>
</dbReference>
<sequence length="373" mass="41941">MVRRFEAEFATFVGAKHAIAVNSCTAAMHLALEAIGLQRGDEVITTPYTFAATAEVVRYFDAKPVFVDISPDDFNIDPEQIESAITPRTKAIIPVHIAGLAAHLDAIAEIAARHRLAVIEDAAHAFPTLYKDRMIGQVLPDVRHVVCFSFYATKTITTGEGGMIVTNDDAIAERCRIMALHGISKDAWKRYTAEGSWYYEIVAPGFKYNMTDIAAAMGLAQLAKAERMAARRRTIAQIYNAAFADLPELQTPLDPEQRRPPACQGCNCSPAKIQCSHAWHLYMLRLNLERLSIDRARFIELLKTHNIGTSVHFIPLHLHPYYRETYGYRPEDYPVAYAQYLREISLPIYSKMSDEDVNDVITAVRTIVSEHRR</sequence>
<dbReference type="Gene3D" id="3.40.640.10">
    <property type="entry name" value="Type I PLP-dependent aspartate aminotransferase-like (Major domain)"/>
    <property type="match status" value="1"/>
</dbReference>
<dbReference type="InterPro" id="IPR015422">
    <property type="entry name" value="PyrdxlP-dep_Trfase_small"/>
</dbReference>
<dbReference type="Gene3D" id="3.90.1150.10">
    <property type="entry name" value="Aspartate Aminotransferase, domain 1"/>
    <property type="match status" value="1"/>
</dbReference>
<dbReference type="PANTHER" id="PTHR30244">
    <property type="entry name" value="TRANSAMINASE"/>
    <property type="match status" value="1"/>
</dbReference>
<protein>
    <submittedName>
        <fullName evidence="4">Putative aminotransferase</fullName>
    </submittedName>
</protein>
<dbReference type="STRING" id="926550.CLDAP_40290"/>
<dbReference type="eggNOG" id="COG0399">
    <property type="taxonomic scope" value="Bacteria"/>
</dbReference>
<dbReference type="PANTHER" id="PTHR30244:SF34">
    <property type="entry name" value="DTDP-4-AMINO-4,6-DIDEOXYGALACTOSE TRANSAMINASE"/>
    <property type="match status" value="1"/>
</dbReference>
<dbReference type="InterPro" id="IPR015421">
    <property type="entry name" value="PyrdxlP-dep_Trfase_major"/>
</dbReference>
<keyword evidence="4" id="KW-0808">Transferase</keyword>
<evidence type="ECO:0000313" key="5">
    <source>
        <dbReference type="Proteomes" id="UP000007880"/>
    </source>
</evidence>